<name>F6RZ45_CIOIN</name>
<dbReference type="PANTHER" id="PTHR28670">
    <property type="entry name" value="UV-STIMULATED SCAFFOLD PROTEIN A"/>
    <property type="match status" value="1"/>
</dbReference>
<reference evidence="14" key="1">
    <citation type="journal article" date="2002" name="Science">
        <title>The draft genome of Ciona intestinalis: insights into chordate and vertebrate origins.</title>
        <authorList>
            <person name="Dehal P."/>
            <person name="Satou Y."/>
            <person name="Campbell R.K."/>
            <person name="Chapman J."/>
            <person name="Degnan B."/>
            <person name="De Tomaso A."/>
            <person name="Davidson B."/>
            <person name="Di Gregorio A."/>
            <person name="Gelpke M."/>
            <person name="Goodstein D.M."/>
            <person name="Harafuji N."/>
            <person name="Hastings K.E."/>
            <person name="Ho I."/>
            <person name="Hotta K."/>
            <person name="Huang W."/>
            <person name="Kawashima T."/>
            <person name="Lemaire P."/>
            <person name="Martinez D."/>
            <person name="Meinertzhagen I.A."/>
            <person name="Necula S."/>
            <person name="Nonaka M."/>
            <person name="Putnam N."/>
            <person name="Rash S."/>
            <person name="Saiga H."/>
            <person name="Satake M."/>
            <person name="Terry A."/>
            <person name="Yamada L."/>
            <person name="Wang H.G."/>
            <person name="Awazu S."/>
            <person name="Azumi K."/>
            <person name="Boore J."/>
            <person name="Branno M."/>
            <person name="Chin-Bow S."/>
            <person name="DeSantis R."/>
            <person name="Doyle S."/>
            <person name="Francino P."/>
            <person name="Keys D.N."/>
            <person name="Haga S."/>
            <person name="Hayashi H."/>
            <person name="Hino K."/>
            <person name="Imai K.S."/>
            <person name="Inaba K."/>
            <person name="Kano S."/>
            <person name="Kobayashi K."/>
            <person name="Kobayashi M."/>
            <person name="Lee B.I."/>
            <person name="Makabe K.W."/>
            <person name="Manohar C."/>
            <person name="Matassi G."/>
            <person name="Medina M."/>
            <person name="Mochizuki Y."/>
            <person name="Mount S."/>
            <person name="Morishita T."/>
            <person name="Miura S."/>
            <person name="Nakayama A."/>
            <person name="Nishizaka S."/>
            <person name="Nomoto H."/>
            <person name="Ohta F."/>
            <person name="Oishi K."/>
            <person name="Rigoutsos I."/>
            <person name="Sano M."/>
            <person name="Sasaki A."/>
            <person name="Sasakura Y."/>
            <person name="Shoguchi E."/>
            <person name="Shin-i T."/>
            <person name="Spagnuolo A."/>
            <person name="Stainier D."/>
            <person name="Suzuki M.M."/>
            <person name="Tassy O."/>
            <person name="Takatori N."/>
            <person name="Tokuoka M."/>
            <person name="Yagi K."/>
            <person name="Yoshizaki F."/>
            <person name="Wada S."/>
            <person name="Zhang C."/>
            <person name="Hyatt P.D."/>
            <person name="Larimer F."/>
            <person name="Detter C."/>
            <person name="Doggett N."/>
            <person name="Glavina T."/>
            <person name="Hawkins T."/>
            <person name="Richardson P."/>
            <person name="Lucas S."/>
            <person name="Kohara Y."/>
            <person name="Levine M."/>
            <person name="Satoh N."/>
            <person name="Rokhsar D.S."/>
        </authorList>
    </citation>
    <scope>NUCLEOTIDE SEQUENCE [LARGE SCALE GENOMIC DNA]</scope>
</reference>
<evidence type="ECO:0000256" key="2">
    <source>
        <dbReference type="ARBA" id="ARBA00009240"/>
    </source>
</evidence>
<dbReference type="InterPro" id="IPR049431">
    <property type="entry name" value="UVSSA_C"/>
</dbReference>
<reference evidence="13" key="4">
    <citation type="submission" date="2025-09" db="UniProtKB">
        <authorList>
            <consortium name="Ensembl"/>
        </authorList>
    </citation>
    <scope>IDENTIFICATION</scope>
</reference>
<dbReference type="EMBL" id="EAAA01000248">
    <property type="status" value="NOT_ANNOTATED_CDS"/>
    <property type="molecule type" value="Genomic_DNA"/>
</dbReference>
<dbReference type="InParanoid" id="F6RZ45"/>
<accession>F6RZ45</accession>
<proteinExistence type="inferred from homology"/>
<keyword evidence="9" id="KW-0175">Coiled coil</keyword>
<keyword evidence="7" id="KW-0863">Zinc-finger</keyword>
<keyword evidence="14" id="KW-1185">Reference proteome</keyword>
<dbReference type="Pfam" id="PF20867">
    <property type="entry name" value="UVSSA_N"/>
    <property type="match status" value="1"/>
</dbReference>
<dbReference type="GeneTree" id="ENSGT00940000164256"/>
<dbReference type="AlphaFoldDB" id="F6RZ45"/>
<organism evidence="13 14">
    <name type="scientific">Ciona intestinalis</name>
    <name type="common">Transparent sea squirt</name>
    <name type="synonym">Ascidia intestinalis</name>
    <dbReference type="NCBI Taxonomy" id="7719"/>
    <lineage>
        <taxon>Eukaryota</taxon>
        <taxon>Metazoa</taxon>
        <taxon>Chordata</taxon>
        <taxon>Tunicata</taxon>
        <taxon>Ascidiacea</taxon>
        <taxon>Phlebobranchia</taxon>
        <taxon>Cionidae</taxon>
        <taxon>Ciona</taxon>
    </lineage>
</organism>
<feature type="domain" description="UV-stimulated scaffold protein A C-terminal" evidence="12">
    <location>
        <begin position="373"/>
        <end position="485"/>
    </location>
</feature>
<evidence type="ECO:0000256" key="6">
    <source>
        <dbReference type="ARBA" id="ARBA00022763"/>
    </source>
</evidence>
<evidence type="ECO:0000313" key="13">
    <source>
        <dbReference type="Ensembl" id="ENSCINP00000015212.3"/>
    </source>
</evidence>
<dbReference type="FunCoup" id="F6RZ45">
    <property type="interactions" value="168"/>
</dbReference>
<dbReference type="PANTHER" id="PTHR28670:SF1">
    <property type="entry name" value="UV-STIMULATED SCAFFOLD PROTEIN A"/>
    <property type="match status" value="1"/>
</dbReference>
<dbReference type="GO" id="GO:0005694">
    <property type="term" value="C:chromosome"/>
    <property type="evidence" value="ECO:0000318"/>
    <property type="project" value="GO_Central"/>
</dbReference>
<evidence type="ECO:0000256" key="8">
    <source>
        <dbReference type="ARBA" id="ARBA00022833"/>
    </source>
</evidence>
<keyword evidence="8" id="KW-0862">Zinc</keyword>
<evidence type="ECO:0000256" key="9">
    <source>
        <dbReference type="ARBA" id="ARBA00023054"/>
    </source>
</evidence>
<keyword evidence="6" id="KW-0227">DNA damage</keyword>
<sequence length="591" mass="67022">KLKRLKQICKKNNDFVKHAFHLLKLQLKEEHAEVRYSTFQIIGELFVRSHLFRTLLLDQFQEFMDLTMETDFENPLPPPKQVAEKLKLESLAAVKEWNAKYGVAYKKLQLGFDFLKGVKKINFDRPQPVPAQVQQVAEVQLSRKKIIAGQRLDKLEKEMEKTMWEVVNCSVEIKSCLDLLIPTFNNDENNKEPENTDSVTPRDTGLFDRDYKIELNLNEVSSVKVMETTDNVPILERAKDCHRSANRLFIPRVKRWLATAVKYGAPQETVKQLIDIKLELERTVEKYKEVHLLKDSTADGSDSDCDDFEEVPTAQCFVEPLPILQPQPSTSHKQTSNKEDDTTTKKKPLNKIMKKIKSEPGVKKDAAKSLLEGAPVVPYGRDLLVWDKEKMDELRETVKMGTAQEYDVGHRFWTGTSASEGDSGISDAALNSITSRTIEFSGDFKPVTRSCKAPLPNGKLCPRQDRYKCPFHGKIIDRDACGVPVGGNPDQPSTSAAVDNSWQDSDFLRDLESNLPGNVKLGSKKDGKKKGKKRDLNGLSDLNASKNTSRSRLVKKVFNPSSIKRVSEKLDSLDAKRNFDKFGNNFNYALN</sequence>
<dbReference type="Ensembl" id="ENSCINT00000015212.3">
    <property type="protein sequence ID" value="ENSCINP00000015212.3"/>
    <property type="gene ID" value="ENSCING00000007407.3"/>
</dbReference>
<dbReference type="OMA" id="EEHAEMR"/>
<evidence type="ECO:0000256" key="1">
    <source>
        <dbReference type="ARBA" id="ARBA00004286"/>
    </source>
</evidence>
<dbReference type="GO" id="GO:0009411">
    <property type="term" value="P:response to UV"/>
    <property type="evidence" value="ECO:0000318"/>
    <property type="project" value="GO_Central"/>
</dbReference>
<dbReference type="GO" id="GO:0008270">
    <property type="term" value="F:zinc ion binding"/>
    <property type="evidence" value="ECO:0007669"/>
    <property type="project" value="UniProtKB-KW"/>
</dbReference>
<evidence type="ECO:0000259" key="12">
    <source>
        <dbReference type="Pfam" id="PF09740"/>
    </source>
</evidence>
<evidence type="ECO:0000256" key="10">
    <source>
        <dbReference type="ARBA" id="ARBA00023204"/>
    </source>
</evidence>
<dbReference type="Proteomes" id="UP000008144">
    <property type="component" value="Chromosome 1"/>
</dbReference>
<keyword evidence="10" id="KW-0234">DNA repair</keyword>
<dbReference type="InterPro" id="IPR049408">
    <property type="entry name" value="UVSSA_N_a-solenoid_rpt"/>
</dbReference>
<comment type="similarity">
    <text evidence="2">Belongs to the UVSSA family.</text>
</comment>
<dbReference type="STRING" id="7719.ENSCINP00000015212"/>
<keyword evidence="5" id="KW-0479">Metal-binding</keyword>
<dbReference type="Pfam" id="PF09740">
    <property type="entry name" value="DUF2043"/>
    <property type="match status" value="1"/>
</dbReference>
<dbReference type="InterPro" id="IPR018610">
    <property type="entry name" value="UVSSA"/>
</dbReference>
<evidence type="ECO:0000313" key="14">
    <source>
        <dbReference type="Proteomes" id="UP000008144"/>
    </source>
</evidence>
<feature type="region of interest" description="Disordered" evidence="11">
    <location>
        <begin position="513"/>
        <end position="544"/>
    </location>
</feature>
<dbReference type="HOGENOM" id="CLU_023577_0_0_1"/>
<dbReference type="GO" id="GO:0000993">
    <property type="term" value="F:RNA polymerase II complex binding"/>
    <property type="evidence" value="ECO:0000318"/>
    <property type="project" value="GO_Central"/>
</dbReference>
<evidence type="ECO:0000256" key="11">
    <source>
        <dbReference type="SAM" id="MobiDB-lite"/>
    </source>
</evidence>
<evidence type="ECO:0000256" key="4">
    <source>
        <dbReference type="ARBA" id="ARBA00022454"/>
    </source>
</evidence>
<protein>
    <recommendedName>
        <fullName evidence="3">UV-stimulated scaffold protein A</fullName>
    </recommendedName>
</protein>
<evidence type="ECO:0000256" key="5">
    <source>
        <dbReference type="ARBA" id="ARBA00022723"/>
    </source>
</evidence>
<feature type="region of interest" description="Disordered" evidence="11">
    <location>
        <begin position="323"/>
        <end position="348"/>
    </location>
</feature>
<dbReference type="GO" id="GO:0006283">
    <property type="term" value="P:transcription-coupled nucleotide-excision repair"/>
    <property type="evidence" value="ECO:0000318"/>
    <property type="project" value="GO_Central"/>
</dbReference>
<comment type="subcellular location">
    <subcellularLocation>
        <location evidence="1">Chromosome</location>
    </subcellularLocation>
</comment>
<evidence type="ECO:0000256" key="3">
    <source>
        <dbReference type="ARBA" id="ARBA00022111"/>
    </source>
</evidence>
<reference evidence="13" key="2">
    <citation type="journal article" date="2008" name="Genome Biol.">
        <title>Improved genome assembly and evidence-based global gene model set for the chordate Ciona intestinalis: new insight into intron and operon populations.</title>
        <authorList>
            <person name="Satou Y."/>
            <person name="Mineta K."/>
            <person name="Ogasawara M."/>
            <person name="Sasakura Y."/>
            <person name="Shoguchi E."/>
            <person name="Ueno K."/>
            <person name="Yamada L."/>
            <person name="Matsumoto J."/>
            <person name="Wasserscheid J."/>
            <person name="Dewar K."/>
            <person name="Wiley G.B."/>
            <person name="Macmil S.L."/>
            <person name="Roe B.A."/>
            <person name="Zeller R.W."/>
            <person name="Hastings K.E."/>
            <person name="Lemaire P."/>
            <person name="Lindquist E."/>
            <person name="Endo T."/>
            <person name="Hotta K."/>
            <person name="Inaba K."/>
        </authorList>
    </citation>
    <scope>NUCLEOTIDE SEQUENCE [LARGE SCALE GENOMIC DNA]</scope>
    <source>
        <strain evidence="13">wild type</strain>
    </source>
</reference>
<evidence type="ECO:0000256" key="7">
    <source>
        <dbReference type="ARBA" id="ARBA00022771"/>
    </source>
</evidence>
<reference evidence="13" key="3">
    <citation type="submission" date="2025-08" db="UniProtKB">
        <authorList>
            <consortium name="Ensembl"/>
        </authorList>
    </citation>
    <scope>IDENTIFICATION</scope>
</reference>
<keyword evidence="4" id="KW-0158">Chromosome</keyword>